<dbReference type="Proteomes" id="UP000001307">
    <property type="component" value="Unassembled WGS sequence"/>
</dbReference>
<protein>
    <recommendedName>
        <fullName evidence="3">Aspartyl/asparaginy/proline hydroxylase domain-containing protein</fullName>
    </recommendedName>
</protein>
<feature type="coiled-coil region" evidence="2">
    <location>
        <begin position="176"/>
        <end position="203"/>
    </location>
</feature>
<evidence type="ECO:0000256" key="2">
    <source>
        <dbReference type="SAM" id="Coils"/>
    </source>
</evidence>
<dbReference type="GO" id="GO:0062101">
    <property type="term" value="F:peptidyl-aspartic acid 3-dioxygenase activity"/>
    <property type="evidence" value="ECO:0007669"/>
    <property type="project" value="InterPro"/>
</dbReference>
<dbReference type="SUPFAM" id="SSF51197">
    <property type="entry name" value="Clavaminate synthase-like"/>
    <property type="match status" value="1"/>
</dbReference>
<dbReference type="PANTHER" id="PTHR12366">
    <property type="entry name" value="ASPARTYL/ASPARAGINYL BETA-HYDROXYLASE"/>
    <property type="match status" value="1"/>
</dbReference>
<keyword evidence="2" id="KW-0175">Coiled coil</keyword>
<sequence>MYILVLDKYPVIGDIKPYKNSVKLKIEKHAESASEYIFELRRKRVLNNGHIIGRVAGPSSDEDYEIPVPTGVWLEEDYEILVNTDLFPDQEIYEVRPEIIPEVLWKETDDFFSTKGAKRLIYIDSQKGHKDYLESTKTLKSLIDGYPNVEYVKYLYGEAMNLRAEHLRSNDVLQEAVKVLQEVANDENALQDVRNKAAELAADRLRFLGKRGGALKMGRLLVDSNPTRNFKHLKDVGVTCLIIGNNVEAERYFRRAVEQDPTDGFSLVHLGFSLKMQDKYEECLAPFEAGVKSLEPGTEESKFRYHWGDALMRLGRKPEADEMFEEAAKAGIFLSKFQRSTYNIDRLTGRPYWKKSELDKTLQIYWTRLEKKWEMMRDEAQALMDENLNFPNFEKEAEGLQKEGDWRQFTLWQQGRKQEKECKLTPKTCALIQDMKEATGCRRGQIKFSVMKEGTVVWPHTGPTNCRLRLHLGLRVPEDFTNLALTVADQEQHWENGKAFVFDDSFEHSVQHNGNSYRLILILDFWHPEMNDHEKRTVTAI</sequence>
<dbReference type="Gene3D" id="1.25.40.10">
    <property type="entry name" value="Tetratricopeptide repeat domain"/>
    <property type="match status" value="1"/>
</dbReference>
<dbReference type="AlphaFoldDB" id="E4X5C4"/>
<dbReference type="InterPro" id="IPR011990">
    <property type="entry name" value="TPR-like_helical_dom_sf"/>
</dbReference>
<gene>
    <name evidence="4" type="ORF">GSOID_T00002357001</name>
</gene>
<keyword evidence="5" id="KW-1185">Reference proteome</keyword>
<dbReference type="SUPFAM" id="SSF48452">
    <property type="entry name" value="TPR-like"/>
    <property type="match status" value="1"/>
</dbReference>
<dbReference type="EMBL" id="FN653025">
    <property type="protein sequence ID" value="CBY18493.1"/>
    <property type="molecule type" value="Genomic_DNA"/>
</dbReference>
<proteinExistence type="inferred from homology"/>
<feature type="domain" description="Aspartyl/asparaginy/proline hydroxylase" evidence="3">
    <location>
        <begin position="370"/>
        <end position="528"/>
    </location>
</feature>
<accession>E4X5C4</accession>
<name>E4X5C4_OIKDI</name>
<reference evidence="4" key="1">
    <citation type="journal article" date="2010" name="Science">
        <title>Plasticity of animal genome architecture unmasked by rapid evolution of a pelagic tunicate.</title>
        <authorList>
            <person name="Denoeud F."/>
            <person name="Henriet S."/>
            <person name="Mungpakdee S."/>
            <person name="Aury J.M."/>
            <person name="Da Silva C."/>
            <person name="Brinkmann H."/>
            <person name="Mikhaleva J."/>
            <person name="Olsen L.C."/>
            <person name="Jubin C."/>
            <person name="Canestro C."/>
            <person name="Bouquet J.M."/>
            <person name="Danks G."/>
            <person name="Poulain J."/>
            <person name="Campsteijn C."/>
            <person name="Adamski M."/>
            <person name="Cross I."/>
            <person name="Yadetie F."/>
            <person name="Muffato M."/>
            <person name="Louis A."/>
            <person name="Butcher S."/>
            <person name="Tsagkogeorga G."/>
            <person name="Konrad A."/>
            <person name="Singh S."/>
            <person name="Jensen M.F."/>
            <person name="Cong E.H."/>
            <person name="Eikeseth-Otteraa H."/>
            <person name="Noel B."/>
            <person name="Anthouard V."/>
            <person name="Porcel B.M."/>
            <person name="Kachouri-Lafond R."/>
            <person name="Nishino A."/>
            <person name="Ugolini M."/>
            <person name="Chourrout P."/>
            <person name="Nishida H."/>
            <person name="Aasland R."/>
            <person name="Huzurbazar S."/>
            <person name="Westhof E."/>
            <person name="Delsuc F."/>
            <person name="Lehrach H."/>
            <person name="Reinhardt R."/>
            <person name="Weissenbach J."/>
            <person name="Roy S.W."/>
            <person name="Artiguenave F."/>
            <person name="Postlethwait J.H."/>
            <person name="Manak J.R."/>
            <person name="Thompson E.M."/>
            <person name="Jaillon O."/>
            <person name="Du Pasquier L."/>
            <person name="Boudinot P."/>
            <person name="Liberles D.A."/>
            <person name="Volff J.N."/>
            <person name="Philippe H."/>
            <person name="Lenhard B."/>
            <person name="Roest Crollius H."/>
            <person name="Wincker P."/>
            <person name="Chourrout D."/>
        </authorList>
    </citation>
    <scope>NUCLEOTIDE SEQUENCE [LARGE SCALE GENOMIC DNA]</scope>
</reference>
<dbReference type="PANTHER" id="PTHR12366:SF29">
    <property type="entry name" value="ASPARTYL BETA-HYDROXYLASE, ISOFORM L"/>
    <property type="match status" value="1"/>
</dbReference>
<dbReference type="InParanoid" id="E4X5C4"/>
<dbReference type="Pfam" id="PF05118">
    <property type="entry name" value="Asp_Arg_Hydrox"/>
    <property type="match status" value="1"/>
</dbReference>
<dbReference type="InterPro" id="IPR027443">
    <property type="entry name" value="IPNS-like_sf"/>
</dbReference>
<dbReference type="InterPro" id="IPR007803">
    <property type="entry name" value="Asp/Arg/Pro-Hydrxlase"/>
</dbReference>
<evidence type="ECO:0000259" key="3">
    <source>
        <dbReference type="Pfam" id="PF05118"/>
    </source>
</evidence>
<comment type="similarity">
    <text evidence="1">Belongs to the aspartyl/asparaginyl beta-hydroxylase family.</text>
</comment>
<evidence type="ECO:0000256" key="1">
    <source>
        <dbReference type="ARBA" id="ARBA00007730"/>
    </source>
</evidence>
<dbReference type="InterPro" id="IPR039038">
    <property type="entry name" value="ASPH"/>
</dbReference>
<dbReference type="OrthoDB" id="438431at2759"/>
<evidence type="ECO:0000313" key="4">
    <source>
        <dbReference type="EMBL" id="CBY18493.1"/>
    </source>
</evidence>
<organism evidence="4">
    <name type="scientific">Oikopleura dioica</name>
    <name type="common">Tunicate</name>
    <dbReference type="NCBI Taxonomy" id="34765"/>
    <lineage>
        <taxon>Eukaryota</taxon>
        <taxon>Metazoa</taxon>
        <taxon>Chordata</taxon>
        <taxon>Tunicata</taxon>
        <taxon>Appendicularia</taxon>
        <taxon>Copelata</taxon>
        <taxon>Oikopleuridae</taxon>
        <taxon>Oikopleura</taxon>
    </lineage>
</organism>
<dbReference type="Gene3D" id="2.60.120.330">
    <property type="entry name" value="B-lactam Antibiotic, Isopenicillin N Synthase, Chain"/>
    <property type="match status" value="1"/>
</dbReference>
<dbReference type="GO" id="GO:0005783">
    <property type="term" value="C:endoplasmic reticulum"/>
    <property type="evidence" value="ECO:0007669"/>
    <property type="project" value="TreeGrafter"/>
</dbReference>
<evidence type="ECO:0000313" key="5">
    <source>
        <dbReference type="Proteomes" id="UP000001307"/>
    </source>
</evidence>